<keyword evidence="3" id="KW-1185">Reference proteome</keyword>
<gene>
    <name evidence="2" type="ORF">COCNU_07G013350</name>
</gene>
<feature type="coiled-coil region" evidence="1">
    <location>
        <begin position="67"/>
        <end position="94"/>
    </location>
</feature>
<comment type="caution">
    <text evidence="2">The sequence shown here is derived from an EMBL/GenBank/DDBJ whole genome shotgun (WGS) entry which is preliminary data.</text>
</comment>
<dbReference type="Proteomes" id="UP000797356">
    <property type="component" value="Chromosome 7"/>
</dbReference>
<evidence type="ECO:0000313" key="3">
    <source>
        <dbReference type="Proteomes" id="UP000797356"/>
    </source>
</evidence>
<evidence type="ECO:0000256" key="1">
    <source>
        <dbReference type="SAM" id="Coils"/>
    </source>
</evidence>
<dbReference type="EMBL" id="CM017878">
    <property type="protein sequence ID" value="KAG1355223.1"/>
    <property type="molecule type" value="Genomic_DNA"/>
</dbReference>
<dbReference type="AlphaFoldDB" id="A0A8K0IG90"/>
<organism evidence="2 3">
    <name type="scientific">Cocos nucifera</name>
    <name type="common">Coconut palm</name>
    <dbReference type="NCBI Taxonomy" id="13894"/>
    <lineage>
        <taxon>Eukaryota</taxon>
        <taxon>Viridiplantae</taxon>
        <taxon>Streptophyta</taxon>
        <taxon>Embryophyta</taxon>
        <taxon>Tracheophyta</taxon>
        <taxon>Spermatophyta</taxon>
        <taxon>Magnoliopsida</taxon>
        <taxon>Liliopsida</taxon>
        <taxon>Arecaceae</taxon>
        <taxon>Arecoideae</taxon>
        <taxon>Cocoseae</taxon>
        <taxon>Attaleinae</taxon>
        <taxon>Cocos</taxon>
    </lineage>
</organism>
<accession>A0A8K0IG90</accession>
<proteinExistence type="predicted"/>
<evidence type="ECO:0000313" key="2">
    <source>
        <dbReference type="EMBL" id="KAG1355223.1"/>
    </source>
</evidence>
<feature type="coiled-coil region" evidence="1">
    <location>
        <begin position="5"/>
        <end position="39"/>
    </location>
</feature>
<reference evidence="2" key="2">
    <citation type="submission" date="2019-07" db="EMBL/GenBank/DDBJ databases">
        <authorList>
            <person name="Yang Y."/>
            <person name="Bocs S."/>
            <person name="Baudouin L."/>
        </authorList>
    </citation>
    <scope>NUCLEOTIDE SEQUENCE</scope>
    <source>
        <tissue evidence="2">Spear leaf of Hainan Tall coconut</tissue>
    </source>
</reference>
<protein>
    <submittedName>
        <fullName evidence="2">Uncharacterized protein</fullName>
    </submittedName>
</protein>
<keyword evidence="1" id="KW-0175">Coiled coil</keyword>
<sequence length="97" mass="11053">MLAHIKRARCQEVEAQKAREDLRVEVHRLQERVDEVEHLAEEKAVDIGSLQDALREEEFASVGLKIALALEEGRKEAKNRIAELETEMVKSISEAMT</sequence>
<reference evidence="2" key="1">
    <citation type="journal article" date="2017" name="Gigascience">
        <title>The genome draft of coconut (Cocos nucifera).</title>
        <authorList>
            <person name="Xiao Y."/>
            <person name="Xu P."/>
            <person name="Fan H."/>
            <person name="Baudouin L."/>
            <person name="Xia W."/>
            <person name="Bocs S."/>
            <person name="Xu J."/>
            <person name="Li Q."/>
            <person name="Guo A."/>
            <person name="Zhou L."/>
            <person name="Li J."/>
            <person name="Wu Y."/>
            <person name="Ma Z."/>
            <person name="Armero A."/>
            <person name="Issali A.E."/>
            <person name="Liu N."/>
            <person name="Peng M."/>
            <person name="Yang Y."/>
        </authorList>
    </citation>
    <scope>NUCLEOTIDE SEQUENCE</scope>
    <source>
        <tissue evidence="2">Spear leaf of Hainan Tall coconut</tissue>
    </source>
</reference>
<name>A0A8K0IG90_COCNU</name>